<name>A0ABW7N0Y3_9FLAO</name>
<reference evidence="3 4" key="1">
    <citation type="submission" date="2024-02" db="EMBL/GenBank/DDBJ databases">
        <title>A Gaetbulibacter species isolated from tidal flats and genomic insights of their niches.</title>
        <authorList>
            <person name="Ye Y."/>
        </authorList>
    </citation>
    <scope>NUCLEOTIDE SEQUENCE [LARGE SCALE GENOMIC DNA]</scope>
    <source>
        <strain evidence="3 4">KYW382</strain>
    </source>
</reference>
<evidence type="ECO:0000313" key="3">
    <source>
        <dbReference type="EMBL" id="MFH6771643.1"/>
    </source>
</evidence>
<dbReference type="EMBL" id="JBAWKB010000001">
    <property type="protein sequence ID" value="MFH6771643.1"/>
    <property type="molecule type" value="Genomic_DNA"/>
</dbReference>
<dbReference type="SUPFAM" id="SSF53756">
    <property type="entry name" value="UDP-Glycosyltransferase/glycogen phosphorylase"/>
    <property type="match status" value="1"/>
</dbReference>
<dbReference type="CDD" id="cd03789">
    <property type="entry name" value="GT9_LPS_heptosyltransferase"/>
    <property type="match status" value="1"/>
</dbReference>
<protein>
    <submittedName>
        <fullName evidence="3">Glycosyltransferase family 9 protein</fullName>
    </submittedName>
</protein>
<dbReference type="InterPro" id="IPR002201">
    <property type="entry name" value="Glyco_trans_9"/>
</dbReference>
<evidence type="ECO:0000256" key="2">
    <source>
        <dbReference type="ARBA" id="ARBA00022679"/>
    </source>
</evidence>
<accession>A0ABW7N0Y3</accession>
<gene>
    <name evidence="3" type="ORF">V8G58_06810</name>
</gene>
<evidence type="ECO:0000313" key="4">
    <source>
        <dbReference type="Proteomes" id="UP001610100"/>
    </source>
</evidence>
<keyword evidence="4" id="KW-1185">Reference proteome</keyword>
<keyword evidence="2" id="KW-0808">Transferase</keyword>
<dbReference type="InterPro" id="IPR051199">
    <property type="entry name" value="LPS_LOS_Heptosyltrfase"/>
</dbReference>
<proteinExistence type="predicted"/>
<keyword evidence="1" id="KW-0328">Glycosyltransferase</keyword>
<comment type="caution">
    <text evidence="3">The sequence shown here is derived from an EMBL/GenBank/DDBJ whole genome shotgun (WGS) entry which is preliminary data.</text>
</comment>
<dbReference type="PANTHER" id="PTHR30160">
    <property type="entry name" value="TETRAACYLDISACCHARIDE 4'-KINASE-RELATED"/>
    <property type="match status" value="1"/>
</dbReference>
<dbReference type="RefSeq" id="WP_395360572.1">
    <property type="nucleotide sequence ID" value="NZ_JBAWKB010000001.1"/>
</dbReference>
<dbReference type="Proteomes" id="UP001610100">
    <property type="component" value="Unassembled WGS sequence"/>
</dbReference>
<sequence length="339" mass="39171">MIGDVLTSSILFEALRQKYPKAQLHYLINKSTFPVVENNPFIDEFIFFTEKERRIGALLKFAFQIRHQNYDVVIDVYSKLSSNIITALSKAKTRISYFKHYSTLFYSHNIKRKTHGNQLALVNRLQLLSVLGMESDIIKPKIYLRPEEIKTQKTYLEKQGIDLKKPLYMISVLGSGENKTYPLPYMAKVIDQVVAETNGQVLFNYMPNQKEEANMVYELCKESSKAHIHLDIFGNNLRDFLAITKHCTALIGNEGGAINMAKALDVKTFAIFSPWITKETWGFFENETEHVAVHLKDFKPQLFEKAEGKKLKKEVKSMYHVFKPSYFTDALKRFLTASK</sequence>
<dbReference type="Gene3D" id="3.40.50.2000">
    <property type="entry name" value="Glycogen Phosphorylase B"/>
    <property type="match status" value="2"/>
</dbReference>
<evidence type="ECO:0000256" key="1">
    <source>
        <dbReference type="ARBA" id="ARBA00022676"/>
    </source>
</evidence>
<organism evidence="3 4">
    <name type="scientific">Gaetbulibacter aestuarii</name>
    <dbReference type="NCBI Taxonomy" id="1502358"/>
    <lineage>
        <taxon>Bacteria</taxon>
        <taxon>Pseudomonadati</taxon>
        <taxon>Bacteroidota</taxon>
        <taxon>Flavobacteriia</taxon>
        <taxon>Flavobacteriales</taxon>
        <taxon>Flavobacteriaceae</taxon>
        <taxon>Gaetbulibacter</taxon>
    </lineage>
</organism>
<dbReference type="Pfam" id="PF01075">
    <property type="entry name" value="Glyco_transf_9"/>
    <property type="match status" value="1"/>
</dbReference>
<dbReference type="PANTHER" id="PTHR30160:SF7">
    <property type="entry name" value="ADP-HEPTOSE--LPS HEPTOSYLTRANSFERASE 2"/>
    <property type="match status" value="1"/>
</dbReference>